<evidence type="ECO:0000313" key="4">
    <source>
        <dbReference type="Proteomes" id="UP000094236"/>
    </source>
</evidence>
<dbReference type="EMBL" id="KV454012">
    <property type="protein sequence ID" value="ODV97237.1"/>
    <property type="molecule type" value="Genomic_DNA"/>
</dbReference>
<comment type="similarity">
    <text evidence="1">Belongs to the mitochondrion-specific ribosomal protein mS37 family.</text>
</comment>
<keyword evidence="1" id="KW-0496">Mitochondrion</keyword>
<accession>A0A1E4TZS6</accession>
<dbReference type="PANTHER" id="PTHR28066:SF1">
    <property type="entry name" value="SMALL RIBOSOMAL SUBUNIT PROTEIN MS37"/>
    <property type="match status" value="1"/>
</dbReference>
<comment type="function">
    <text evidence="1">Component of the mitochondrial ribosome (mitoribosome), a dedicated translation machinery responsible for the synthesis of mitochondrial genome-encoded proteins, including at least some of the essential transmembrane subunits of the mitochondrial respiratory chain. The mitoribosomes are attached to the mitochondrial inner membrane and translation products are cotranslationally integrated into the membrane.</text>
</comment>
<evidence type="ECO:0000256" key="1">
    <source>
        <dbReference type="PIRNR" id="PIRNR037706"/>
    </source>
</evidence>
<keyword evidence="4" id="KW-1185">Reference proteome</keyword>
<proteinExistence type="inferred from homology"/>
<keyword evidence="1" id="KW-0689">Ribosomal protein</keyword>
<name>A0A1E4TZS6_PACTA</name>
<sequence>MKRLRSSFDMSQRPVRLPPLPTLRVKKPVVQTQANPCLVIMSSLLNCWSSNGESNKVCKKLETDLKVCMESSSSTAQRVQKSSINYHTTRLQPKVNGKPHD</sequence>
<evidence type="ECO:0000313" key="3">
    <source>
        <dbReference type="EMBL" id="ODV97237.1"/>
    </source>
</evidence>
<feature type="compositionally biased region" description="Polar residues" evidence="2">
    <location>
        <begin position="79"/>
        <end position="91"/>
    </location>
</feature>
<organism evidence="3 4">
    <name type="scientific">Pachysolen tannophilus NRRL Y-2460</name>
    <dbReference type="NCBI Taxonomy" id="669874"/>
    <lineage>
        <taxon>Eukaryota</taxon>
        <taxon>Fungi</taxon>
        <taxon>Dikarya</taxon>
        <taxon>Ascomycota</taxon>
        <taxon>Saccharomycotina</taxon>
        <taxon>Pichiomycetes</taxon>
        <taxon>Pachysolenaceae</taxon>
        <taxon>Pachysolen</taxon>
    </lineage>
</organism>
<dbReference type="Proteomes" id="UP000094236">
    <property type="component" value="Unassembled WGS sequence"/>
</dbReference>
<evidence type="ECO:0000256" key="2">
    <source>
        <dbReference type="SAM" id="MobiDB-lite"/>
    </source>
</evidence>
<protein>
    <recommendedName>
        <fullName evidence="1">Small ribosomal subunit protein mS37</fullName>
    </recommendedName>
</protein>
<reference evidence="4" key="1">
    <citation type="submission" date="2016-05" db="EMBL/GenBank/DDBJ databases">
        <title>Comparative genomics of biotechnologically important yeasts.</title>
        <authorList>
            <consortium name="DOE Joint Genome Institute"/>
            <person name="Riley R."/>
            <person name="Haridas S."/>
            <person name="Wolfe K.H."/>
            <person name="Lopes M.R."/>
            <person name="Hittinger C.T."/>
            <person name="Goker M."/>
            <person name="Salamov A."/>
            <person name="Wisecaver J."/>
            <person name="Long T.M."/>
            <person name="Aerts A.L."/>
            <person name="Barry K."/>
            <person name="Choi C."/>
            <person name="Clum A."/>
            <person name="Coughlan A.Y."/>
            <person name="Deshpande S."/>
            <person name="Douglass A.P."/>
            <person name="Hanson S.J."/>
            <person name="Klenk H.-P."/>
            <person name="Labutti K."/>
            <person name="Lapidus A."/>
            <person name="Lindquist E."/>
            <person name="Lipzen A."/>
            <person name="Meier-Kolthoff J.P."/>
            <person name="Ohm R.A."/>
            <person name="Otillar R.P."/>
            <person name="Pangilinan J."/>
            <person name="Peng Y."/>
            <person name="Rokas A."/>
            <person name="Rosa C.A."/>
            <person name="Scheuner C."/>
            <person name="Sibirny A.A."/>
            <person name="Slot J.C."/>
            <person name="Stielow J.B."/>
            <person name="Sun H."/>
            <person name="Kurtzman C.P."/>
            <person name="Blackwell M."/>
            <person name="Grigoriev I.V."/>
            <person name="Jeffries T.W."/>
        </authorList>
    </citation>
    <scope>NUCLEOTIDE SEQUENCE [LARGE SCALE GENOMIC DNA]</scope>
    <source>
        <strain evidence="4">NRRL Y-2460</strain>
    </source>
</reference>
<dbReference type="GO" id="GO:0003735">
    <property type="term" value="F:structural constituent of ribosome"/>
    <property type="evidence" value="ECO:0007669"/>
    <property type="project" value="EnsemblFungi"/>
</dbReference>
<dbReference type="PANTHER" id="PTHR28066">
    <property type="entry name" value="37S RIBOSOMAL PROTEIN MRP10, MITOCHONDRIAL"/>
    <property type="match status" value="1"/>
</dbReference>
<comment type="subcellular location">
    <subcellularLocation>
        <location evidence="1">Mitochondrion</location>
    </subcellularLocation>
</comment>
<dbReference type="InterPro" id="IPR017264">
    <property type="entry name" value="Ribosomal_mS37_fun"/>
</dbReference>
<dbReference type="OrthoDB" id="2210at2759"/>
<comment type="subunit">
    <text evidence="1">Component of the mitochondrial small ribosomal subunit.</text>
</comment>
<keyword evidence="1" id="KW-0687">Ribonucleoprotein</keyword>
<dbReference type="STRING" id="669874.A0A1E4TZS6"/>
<dbReference type="InterPro" id="IPR009069">
    <property type="entry name" value="Cys_alpha_HP_mot_SF"/>
</dbReference>
<dbReference type="AlphaFoldDB" id="A0A1E4TZS6"/>
<feature type="region of interest" description="Disordered" evidence="2">
    <location>
        <begin position="79"/>
        <end position="101"/>
    </location>
</feature>
<dbReference type="GO" id="GO:0032543">
    <property type="term" value="P:mitochondrial translation"/>
    <property type="evidence" value="ECO:0007669"/>
    <property type="project" value="EnsemblFungi"/>
</dbReference>
<dbReference type="SUPFAM" id="SSF47072">
    <property type="entry name" value="Cysteine alpha-hairpin motif"/>
    <property type="match status" value="1"/>
</dbReference>
<gene>
    <name evidence="3" type="ORF">PACTADRAFT_1810</name>
</gene>
<dbReference type="PIRSF" id="PIRSF037706">
    <property type="entry name" value="MRP10"/>
    <property type="match status" value="1"/>
</dbReference>
<dbReference type="GO" id="GO:0005763">
    <property type="term" value="C:mitochondrial small ribosomal subunit"/>
    <property type="evidence" value="ECO:0007669"/>
    <property type="project" value="EnsemblFungi"/>
</dbReference>